<organism evidence="2 3">
    <name type="scientific">Glycine soja</name>
    <name type="common">Wild soybean</name>
    <dbReference type="NCBI Taxonomy" id="3848"/>
    <lineage>
        <taxon>Eukaryota</taxon>
        <taxon>Viridiplantae</taxon>
        <taxon>Streptophyta</taxon>
        <taxon>Embryophyta</taxon>
        <taxon>Tracheophyta</taxon>
        <taxon>Spermatophyta</taxon>
        <taxon>Magnoliopsida</taxon>
        <taxon>eudicotyledons</taxon>
        <taxon>Gunneridae</taxon>
        <taxon>Pentapetalae</taxon>
        <taxon>rosids</taxon>
        <taxon>fabids</taxon>
        <taxon>Fabales</taxon>
        <taxon>Fabaceae</taxon>
        <taxon>Papilionoideae</taxon>
        <taxon>50 kb inversion clade</taxon>
        <taxon>NPAAA clade</taxon>
        <taxon>indigoferoid/millettioid clade</taxon>
        <taxon>Phaseoleae</taxon>
        <taxon>Glycine</taxon>
        <taxon>Glycine subgen. Soja</taxon>
    </lineage>
</organism>
<reference evidence="2 3" key="1">
    <citation type="submission" date="2018-09" db="EMBL/GenBank/DDBJ databases">
        <title>A high-quality reference genome of wild soybean provides a powerful tool to mine soybean genomes.</title>
        <authorList>
            <person name="Xie M."/>
            <person name="Chung C.Y.L."/>
            <person name="Li M.-W."/>
            <person name="Wong F.-L."/>
            <person name="Chan T.-F."/>
            <person name="Lam H.-M."/>
        </authorList>
    </citation>
    <scope>NUCLEOTIDE SEQUENCE [LARGE SCALE GENOMIC DNA]</scope>
    <source>
        <strain evidence="3">cv. W05</strain>
        <tissue evidence="2">Hypocotyl of etiolated seedlings</tissue>
    </source>
</reference>
<feature type="region of interest" description="Disordered" evidence="1">
    <location>
        <begin position="1"/>
        <end position="47"/>
    </location>
</feature>
<dbReference type="EMBL" id="QZWG01000006">
    <property type="protein sequence ID" value="RZC07102.1"/>
    <property type="molecule type" value="Genomic_DNA"/>
</dbReference>
<name>A0A445K8H4_GLYSO</name>
<evidence type="ECO:0000313" key="2">
    <source>
        <dbReference type="EMBL" id="RZC07102.1"/>
    </source>
</evidence>
<evidence type="ECO:0000256" key="1">
    <source>
        <dbReference type="SAM" id="MobiDB-lite"/>
    </source>
</evidence>
<protein>
    <submittedName>
        <fullName evidence="2">Uncharacterized protein</fullName>
    </submittedName>
</protein>
<gene>
    <name evidence="2" type="ORF">D0Y65_014474</name>
</gene>
<comment type="caution">
    <text evidence="2">The sequence shown here is derived from an EMBL/GenBank/DDBJ whole genome shotgun (WGS) entry which is preliminary data.</text>
</comment>
<proteinExistence type="predicted"/>
<dbReference type="Proteomes" id="UP000289340">
    <property type="component" value="Chromosome 6"/>
</dbReference>
<evidence type="ECO:0000313" key="3">
    <source>
        <dbReference type="Proteomes" id="UP000289340"/>
    </source>
</evidence>
<sequence length="109" mass="12118">MSMRKYSLPPSPLGRKSSVPPPKEEKPTESENSNPAKACPNSTGASRKRKAKLLLLVFLLTRKTQRENPRKQLMTMECSCSQQLPPGKTKAPEISLINNLIIPGPLDFF</sequence>
<keyword evidence="3" id="KW-1185">Reference proteome</keyword>
<dbReference type="AlphaFoldDB" id="A0A445K8H4"/>
<accession>A0A445K8H4</accession>